<comment type="caution">
    <text evidence="11">The sequence shown here is derived from an EMBL/GenBank/DDBJ whole genome shotgun (WGS) entry which is preliminary data.</text>
</comment>
<keyword evidence="9" id="KW-0119">Carbohydrate metabolism</keyword>
<comment type="subcellular location">
    <subcellularLocation>
        <location evidence="1">Cytoplasm</location>
    </subcellularLocation>
</comment>
<keyword evidence="8" id="KW-0704">Schiff base</keyword>
<name>A0A2T7PG78_POMCA</name>
<dbReference type="PANTHER" id="PTHR12128:SF21">
    <property type="entry name" value="N-ACETYLNEURAMINATE LYASE"/>
    <property type="match status" value="1"/>
</dbReference>
<dbReference type="Proteomes" id="UP000245119">
    <property type="component" value="Linkage Group LG4"/>
</dbReference>
<reference evidence="11 12" key="1">
    <citation type="submission" date="2018-04" db="EMBL/GenBank/DDBJ databases">
        <title>The genome of golden apple snail Pomacea canaliculata provides insight into stress tolerance and invasive adaptation.</title>
        <authorList>
            <person name="Liu C."/>
            <person name="Liu B."/>
            <person name="Ren Y."/>
            <person name="Zhang Y."/>
            <person name="Wang H."/>
            <person name="Li S."/>
            <person name="Jiang F."/>
            <person name="Yin L."/>
            <person name="Zhang G."/>
            <person name="Qian W."/>
            <person name="Fan W."/>
        </authorList>
    </citation>
    <scope>NUCLEOTIDE SEQUENCE [LARGE SCALE GENOMIC DNA]</scope>
    <source>
        <strain evidence="11">SZHN2017</strain>
        <tissue evidence="11">Muscle</tissue>
    </source>
</reference>
<keyword evidence="6" id="KW-0963">Cytoplasm</keyword>
<dbReference type="EMBL" id="PZQS01000004">
    <property type="protein sequence ID" value="PVD32411.1"/>
    <property type="molecule type" value="Genomic_DNA"/>
</dbReference>
<organism evidence="11 12">
    <name type="scientific">Pomacea canaliculata</name>
    <name type="common">Golden apple snail</name>
    <dbReference type="NCBI Taxonomy" id="400727"/>
    <lineage>
        <taxon>Eukaryota</taxon>
        <taxon>Metazoa</taxon>
        <taxon>Spiralia</taxon>
        <taxon>Lophotrochozoa</taxon>
        <taxon>Mollusca</taxon>
        <taxon>Gastropoda</taxon>
        <taxon>Caenogastropoda</taxon>
        <taxon>Architaenioglossa</taxon>
        <taxon>Ampullarioidea</taxon>
        <taxon>Ampullariidae</taxon>
        <taxon>Pomacea</taxon>
    </lineage>
</organism>
<evidence type="ECO:0000256" key="8">
    <source>
        <dbReference type="ARBA" id="ARBA00023270"/>
    </source>
</evidence>
<dbReference type="EC" id="4.1.3.3" evidence="5"/>
<dbReference type="InterPro" id="IPR013785">
    <property type="entry name" value="Aldolase_TIM"/>
</dbReference>
<keyword evidence="12" id="KW-1185">Reference proteome</keyword>
<dbReference type="InterPro" id="IPR002220">
    <property type="entry name" value="DapA-like"/>
</dbReference>
<evidence type="ECO:0000256" key="10">
    <source>
        <dbReference type="ARBA" id="ARBA00044906"/>
    </source>
</evidence>
<evidence type="ECO:0000256" key="5">
    <source>
        <dbReference type="ARBA" id="ARBA00012911"/>
    </source>
</evidence>
<evidence type="ECO:0000256" key="1">
    <source>
        <dbReference type="ARBA" id="ARBA00004496"/>
    </source>
</evidence>
<protein>
    <recommendedName>
        <fullName evidence="5">N-acetylneuraminate lyase</fullName>
        <ecNumber evidence="5">4.1.3.3</ecNumber>
    </recommendedName>
</protein>
<evidence type="ECO:0000256" key="2">
    <source>
        <dbReference type="ARBA" id="ARBA00004878"/>
    </source>
</evidence>
<evidence type="ECO:0000256" key="9">
    <source>
        <dbReference type="ARBA" id="ARBA00023277"/>
    </source>
</evidence>
<dbReference type="GO" id="GO:0008747">
    <property type="term" value="F:N-acetylneuraminate lyase activity"/>
    <property type="evidence" value="ECO:0007669"/>
    <property type="project" value="UniProtKB-EC"/>
</dbReference>
<sequence length="194" mass="20803">MSKILVQVGGTTLRDSIALARHAESEGVAAISSLPPIYFPISTMGDLVEYCRQVAAAAPSTPFYYYHIPAMTRVNCKTSSHPESGLAVGQLMAAVVLGADGAIGSTYNHMAGTFHRLLALLSQSDLPGALAEQHRSQDFVQQLYRYGAKTGGSLPTGKAVMSFVGCDVGPVRPPLRSLQPDERSEFYERLKTIS</sequence>
<evidence type="ECO:0000313" key="12">
    <source>
        <dbReference type="Proteomes" id="UP000245119"/>
    </source>
</evidence>
<evidence type="ECO:0000256" key="7">
    <source>
        <dbReference type="ARBA" id="ARBA00023239"/>
    </source>
</evidence>
<evidence type="ECO:0000256" key="6">
    <source>
        <dbReference type="ARBA" id="ARBA00022490"/>
    </source>
</evidence>
<comment type="subunit">
    <text evidence="4">Homotetramer.</text>
</comment>
<dbReference type="AlphaFoldDB" id="A0A2T7PG78"/>
<proteinExistence type="inferred from homology"/>
<dbReference type="SMART" id="SM01130">
    <property type="entry name" value="DHDPS"/>
    <property type="match status" value="1"/>
</dbReference>
<dbReference type="Gene3D" id="3.20.20.70">
    <property type="entry name" value="Aldolase class I"/>
    <property type="match status" value="2"/>
</dbReference>
<accession>A0A2T7PG78</accession>
<keyword evidence="7" id="KW-0456">Lyase</keyword>
<comment type="catalytic activity">
    <reaction evidence="10">
        <text>aceneuramate = aldehydo-N-acetyl-D-mannosamine + pyruvate</text>
        <dbReference type="Rhea" id="RHEA:23296"/>
        <dbReference type="ChEBI" id="CHEBI:15361"/>
        <dbReference type="ChEBI" id="CHEBI:17122"/>
        <dbReference type="ChEBI" id="CHEBI:173083"/>
        <dbReference type="EC" id="4.1.3.3"/>
    </reaction>
</comment>
<dbReference type="OrthoDB" id="191315at2759"/>
<dbReference type="SUPFAM" id="SSF51569">
    <property type="entry name" value="Aldolase"/>
    <property type="match status" value="1"/>
</dbReference>
<dbReference type="GO" id="GO:0005737">
    <property type="term" value="C:cytoplasm"/>
    <property type="evidence" value="ECO:0007669"/>
    <property type="project" value="UniProtKB-SubCell"/>
</dbReference>
<dbReference type="Pfam" id="PF00701">
    <property type="entry name" value="DHDPS"/>
    <property type="match status" value="2"/>
</dbReference>
<comment type="pathway">
    <text evidence="2">Amino-sugar metabolism; N-acetylneuraminate degradation.</text>
</comment>
<dbReference type="PANTHER" id="PTHR12128">
    <property type="entry name" value="DIHYDRODIPICOLINATE SYNTHASE"/>
    <property type="match status" value="1"/>
</dbReference>
<evidence type="ECO:0000256" key="3">
    <source>
        <dbReference type="ARBA" id="ARBA00006324"/>
    </source>
</evidence>
<comment type="similarity">
    <text evidence="3">Belongs to the DapA family. NanA subfamily.</text>
</comment>
<evidence type="ECO:0000313" key="11">
    <source>
        <dbReference type="EMBL" id="PVD32411.1"/>
    </source>
</evidence>
<gene>
    <name evidence="11" type="ORF">C0Q70_07845</name>
</gene>
<evidence type="ECO:0000256" key="4">
    <source>
        <dbReference type="ARBA" id="ARBA00011881"/>
    </source>
</evidence>